<dbReference type="EMBL" id="AP009380">
    <property type="protein sequence ID" value="BAG33887.1"/>
    <property type="molecule type" value="Genomic_DNA"/>
</dbReference>
<proteinExistence type="predicted"/>
<reference evidence="1 2" key="1">
    <citation type="journal article" date="2008" name="DNA Res.">
        <title>Determination of the genome sequence of Porphyromonas gingivalis strain ATCC 33277 and genomic comparison with strain W83 revealed extensive genome rearrangements in P. gingivalis.</title>
        <authorList>
            <person name="Naito M."/>
            <person name="Hirakawa H."/>
            <person name="Yamashita A."/>
            <person name="Ohara N."/>
            <person name="Shoji M."/>
            <person name="Yukitake H."/>
            <person name="Nakayama K."/>
            <person name="Toh H."/>
            <person name="Yoshimura F."/>
            <person name="Kuhara S."/>
            <person name="Hattori M."/>
            <person name="Hayashi T."/>
            <person name="Nakayama K."/>
        </authorList>
    </citation>
    <scope>NUCLEOTIDE SEQUENCE [LARGE SCALE GENOMIC DNA]</scope>
    <source>
        <strain evidence="2">ATCC 33277 / DSM 20709 / CIP 103683 / JCM 12257 / NCTC 11834 / 2561</strain>
    </source>
</reference>
<protein>
    <submittedName>
        <fullName evidence="1">Uncharacterized protein</fullName>
    </submittedName>
</protein>
<evidence type="ECO:0000313" key="2">
    <source>
        <dbReference type="Proteomes" id="UP000008842"/>
    </source>
</evidence>
<accession>B2RKJ2</accession>
<organism evidence="1 2">
    <name type="scientific">Porphyromonas gingivalis (strain ATCC 33277 / DSM 20709 / CIP 103683 / JCM 12257 / NCTC 11834 / 2561)</name>
    <dbReference type="NCBI Taxonomy" id="431947"/>
    <lineage>
        <taxon>Bacteria</taxon>
        <taxon>Pseudomonadati</taxon>
        <taxon>Bacteroidota</taxon>
        <taxon>Bacteroidia</taxon>
        <taxon>Bacteroidales</taxon>
        <taxon>Porphyromonadaceae</taxon>
        <taxon>Porphyromonas</taxon>
    </lineage>
</organism>
<dbReference type="Proteomes" id="UP000008842">
    <property type="component" value="Chromosome"/>
</dbReference>
<gene>
    <name evidence="1" type="ordered locus">PGN_1368</name>
</gene>
<dbReference type="HOGENOM" id="CLU_3357694_0_0_10"/>
<sequence>MSRMSEHSPAGLVFEVGPMDKGSFIILDSYHPTVKK</sequence>
<name>B2RKJ2_PORG3</name>
<dbReference type="AlphaFoldDB" id="B2RKJ2"/>
<dbReference type="KEGG" id="pgn:PGN_1368"/>
<evidence type="ECO:0000313" key="1">
    <source>
        <dbReference type="EMBL" id="BAG33887.1"/>
    </source>
</evidence>